<protein>
    <submittedName>
        <fullName evidence="9">Transmembrane 7 superfamily member 3-like</fullName>
    </submittedName>
</protein>
<feature type="transmembrane region" description="Helical" evidence="5">
    <location>
        <begin position="283"/>
        <end position="304"/>
    </location>
</feature>
<evidence type="ECO:0000256" key="1">
    <source>
        <dbReference type="ARBA" id="ARBA00004141"/>
    </source>
</evidence>
<evidence type="ECO:0000313" key="9">
    <source>
        <dbReference type="RefSeq" id="XP_022823622.1"/>
    </source>
</evidence>
<evidence type="ECO:0000313" key="8">
    <source>
        <dbReference type="Proteomes" id="UP000301870"/>
    </source>
</evidence>
<dbReference type="InterPro" id="IPR042502">
    <property type="entry name" value="TM7SF3"/>
</dbReference>
<evidence type="ECO:0000256" key="2">
    <source>
        <dbReference type="ARBA" id="ARBA00022692"/>
    </source>
</evidence>
<feature type="transmembrane region" description="Helical" evidence="5">
    <location>
        <begin position="338"/>
        <end position="357"/>
    </location>
</feature>
<keyword evidence="2 5" id="KW-0812">Transmembrane</keyword>
<dbReference type="PANTHER" id="PTHR15937">
    <property type="entry name" value="TRANSMEMBRANE 7 SUPERFAMILY MEMBER 3"/>
    <property type="match status" value="1"/>
</dbReference>
<feature type="transmembrane region" description="Helical" evidence="5">
    <location>
        <begin position="311"/>
        <end position="332"/>
    </location>
</feature>
<evidence type="ECO:0000256" key="6">
    <source>
        <dbReference type="SAM" id="SignalP"/>
    </source>
</evidence>
<sequence length="554" mass="62352">MHSLLGDRLLLVIVSLIYFLNSVAAQDGSITIPLNSSITYDNREIYGGFITLNGISRVTINFTDVNKNLTFIVFQAHSHINNITLYTSDAEQGNQTVTGTNLGLVSYMSPVNTFIVSNFNSNVTVRVYISVHGYFKMEPIPGGCNMEFPIPVTPYLNVMTYSDYIFVDAAPPSVDPDCSITMQANMSFYMMYLPEMNFYADVYFDGIRKMMSLKNIKKYGYRIPKSSWPETRRMLSAYPGTGAIYTVVATRVDNTSEYSIYVPSYSYGCNDVSDYGCEMIDDWLSQLLCATLMFIGVFICFFGHRFFKTEMFFAGFFTGVIITYILIALITVVDKPALLAAATISGVFFGGIWWLFWWLYGIPVLAVLLPSLNLGFLLASIFYYRLPGHQLFLELDFNFWSLFVLVVMLTALAVVSVSYAANILCCAVIGAYATVLAMDYYMGSNLKFIIINVIRRAVVPHFNKAILAPPLDWKDISMASIWIVLAGLGFFFQHWHNRGRPPFPPPTRLVRPSMAEPTMYGAISNYFRRPEQQPGEGHATPVARVQNERTALLS</sequence>
<keyword evidence="3 5" id="KW-1133">Transmembrane helix</keyword>
<dbReference type="Pfam" id="PF25992">
    <property type="entry name" value="Ig_TM7SF3_N"/>
    <property type="match status" value="1"/>
</dbReference>
<dbReference type="Pfam" id="PF13886">
    <property type="entry name" value="TM7S3_TM198"/>
    <property type="match status" value="1"/>
</dbReference>
<accession>A0A9J7E8U7</accession>
<dbReference type="RefSeq" id="XP_022823622.1">
    <property type="nucleotide sequence ID" value="XM_022967854.1"/>
</dbReference>
<dbReference type="AlphaFoldDB" id="A0A9J7E8U7"/>
<gene>
    <name evidence="9" type="primary">LOC111354407</name>
</gene>
<keyword evidence="8" id="KW-1185">Reference proteome</keyword>
<dbReference type="PANTHER" id="PTHR15937:SF3">
    <property type="entry name" value="TRANSMEMBRANE 7 SUPERFAMILY MEMBER 3"/>
    <property type="match status" value="1"/>
</dbReference>
<evidence type="ECO:0000259" key="7">
    <source>
        <dbReference type="Pfam" id="PF13886"/>
    </source>
</evidence>
<feature type="transmembrane region" description="Helical" evidence="5">
    <location>
        <begin position="422"/>
        <end position="442"/>
    </location>
</feature>
<dbReference type="GO" id="GO:0043069">
    <property type="term" value="P:negative regulation of programmed cell death"/>
    <property type="evidence" value="ECO:0007669"/>
    <property type="project" value="TreeGrafter"/>
</dbReference>
<name>A0A9J7E8U7_SPOLT</name>
<dbReference type="KEGG" id="sliu:111354407"/>
<evidence type="ECO:0000256" key="5">
    <source>
        <dbReference type="SAM" id="Phobius"/>
    </source>
</evidence>
<keyword evidence="6" id="KW-0732">Signal</keyword>
<reference evidence="9" key="1">
    <citation type="submission" date="2025-08" db="UniProtKB">
        <authorList>
            <consortium name="RefSeq"/>
        </authorList>
    </citation>
    <scope>IDENTIFICATION</scope>
    <source>
        <strain evidence="9">Ishihara</strain>
        <tissue evidence="9">Whole body</tissue>
    </source>
</reference>
<feature type="transmembrane region" description="Helical" evidence="5">
    <location>
        <begin position="397"/>
        <end position="415"/>
    </location>
</feature>
<organism evidence="8 9">
    <name type="scientific">Spodoptera litura</name>
    <name type="common">Asian cotton leafworm</name>
    <dbReference type="NCBI Taxonomy" id="69820"/>
    <lineage>
        <taxon>Eukaryota</taxon>
        <taxon>Metazoa</taxon>
        <taxon>Ecdysozoa</taxon>
        <taxon>Arthropoda</taxon>
        <taxon>Hexapoda</taxon>
        <taxon>Insecta</taxon>
        <taxon>Pterygota</taxon>
        <taxon>Neoptera</taxon>
        <taxon>Endopterygota</taxon>
        <taxon>Lepidoptera</taxon>
        <taxon>Glossata</taxon>
        <taxon>Ditrysia</taxon>
        <taxon>Noctuoidea</taxon>
        <taxon>Noctuidae</taxon>
        <taxon>Amphipyrinae</taxon>
        <taxon>Spodoptera</taxon>
    </lineage>
</organism>
<feature type="domain" description="TM7S3/TM198-like" evidence="7">
    <location>
        <begin position="289"/>
        <end position="494"/>
    </location>
</feature>
<feature type="transmembrane region" description="Helical" evidence="5">
    <location>
        <begin position="364"/>
        <end position="385"/>
    </location>
</feature>
<feature type="signal peptide" evidence="6">
    <location>
        <begin position="1"/>
        <end position="25"/>
    </location>
</feature>
<keyword evidence="4 5" id="KW-0472">Membrane</keyword>
<dbReference type="InterPro" id="IPR025256">
    <property type="entry name" value="TM7S3/TM198-like_dom"/>
</dbReference>
<feature type="chain" id="PRO_5039936086" evidence="6">
    <location>
        <begin position="26"/>
        <end position="554"/>
    </location>
</feature>
<evidence type="ECO:0000256" key="4">
    <source>
        <dbReference type="ARBA" id="ARBA00023136"/>
    </source>
</evidence>
<proteinExistence type="predicted"/>
<dbReference type="Proteomes" id="UP000301870">
    <property type="component" value="Chromosome 18"/>
</dbReference>
<feature type="transmembrane region" description="Helical" evidence="5">
    <location>
        <begin position="476"/>
        <end position="492"/>
    </location>
</feature>
<dbReference type="OrthoDB" id="5967337at2759"/>
<comment type="subcellular location">
    <subcellularLocation>
        <location evidence="1">Membrane</location>
        <topology evidence="1">Multi-pass membrane protein</topology>
    </subcellularLocation>
</comment>
<dbReference type="GO" id="GO:0005886">
    <property type="term" value="C:plasma membrane"/>
    <property type="evidence" value="ECO:0007669"/>
    <property type="project" value="TreeGrafter"/>
</dbReference>
<evidence type="ECO:0000256" key="3">
    <source>
        <dbReference type="ARBA" id="ARBA00022989"/>
    </source>
</evidence>
<dbReference type="GeneID" id="111354407"/>